<accession>A0A1T0CLA5</accession>
<evidence type="ECO:0008006" key="3">
    <source>
        <dbReference type="Google" id="ProtNLM"/>
    </source>
</evidence>
<evidence type="ECO:0000313" key="2">
    <source>
        <dbReference type="Proteomes" id="UP000189800"/>
    </source>
</evidence>
<proteinExistence type="predicted"/>
<dbReference type="AlphaFoldDB" id="A0A1T0CLA5"/>
<keyword evidence="2" id="KW-1185">Reference proteome</keyword>
<dbReference type="EMBL" id="MUYU01000022">
    <property type="protein sequence ID" value="OOS23039.1"/>
    <property type="molecule type" value="Genomic_DNA"/>
</dbReference>
<sequence>MLFTHLYINNLFSFKQASLDLTYARPIQNSTIANEHLSGRAKFYVRKVAILSGANATGKTSLGTLLNLIQNFVVLQKNVLANFQEHIYHKEREAQFTVEFATPKSHRLHRLQLDFSPLSVNVGFTYAQVAIGKNDSVGSTRKRLDAIWQSKTAIQNTRYISSDNTEKYTVVLSDLLDELKKEVESGWLYLFSNNEFSQNIKNMPDTELINTDVLKAILQTFDKSIVDVLVSRDDDGINGYNIKFGNQDTVLMDLHGKITNAERLSKGTYDAIMVAEFVSRVINDFKENQVPNTYYLDEKMAYSHSELEQAILNLIIEKLQPDSQFFYTTHNYDILDMNLPIHSYVFLQKDDEYSQFVQPETMFKKNDRKLLNYVKNDVFCTLPDTTAIDDLLFDE</sequence>
<dbReference type="Gene3D" id="3.40.50.300">
    <property type="entry name" value="P-loop containing nucleotide triphosphate hydrolases"/>
    <property type="match status" value="1"/>
</dbReference>
<comment type="caution">
    <text evidence="1">The sequence shown here is derived from an EMBL/GenBank/DDBJ whole genome shotgun (WGS) entry which is preliminary data.</text>
</comment>
<protein>
    <recommendedName>
        <fullName evidence="3">ATPase AAA-type core domain-containing protein</fullName>
    </recommendedName>
</protein>
<reference evidence="1 2" key="1">
    <citation type="submission" date="2017-02" db="EMBL/GenBank/DDBJ databases">
        <title>Draft genome sequence of Moraxella pluranimalium CCUG 54913T type strain.</title>
        <authorList>
            <person name="Salva-Serra F."/>
            <person name="Engstrom-Jakobsson H."/>
            <person name="Thorell K."/>
            <person name="Jaen-Luchoro D."/>
            <person name="Gonzales-Siles L."/>
            <person name="Karlsson R."/>
            <person name="Yazdan S."/>
            <person name="Boulund F."/>
            <person name="Johnning A."/>
            <person name="Engstrand L."/>
            <person name="Kristiansson E."/>
            <person name="Moore E."/>
        </authorList>
    </citation>
    <scope>NUCLEOTIDE SEQUENCE [LARGE SCALE GENOMIC DNA]</scope>
    <source>
        <strain evidence="1 2">CCUG 54913</strain>
    </source>
</reference>
<gene>
    <name evidence="1" type="ORF">B0680_08655</name>
</gene>
<dbReference type="STRING" id="470453.B0680_08655"/>
<dbReference type="OrthoDB" id="8610837at2"/>
<dbReference type="SUPFAM" id="SSF52540">
    <property type="entry name" value="P-loop containing nucleoside triphosphate hydrolases"/>
    <property type="match status" value="1"/>
</dbReference>
<evidence type="ECO:0000313" key="1">
    <source>
        <dbReference type="EMBL" id="OOS23039.1"/>
    </source>
</evidence>
<dbReference type="Proteomes" id="UP000189800">
    <property type="component" value="Unassembled WGS sequence"/>
</dbReference>
<name>A0A1T0CLA5_9GAMM</name>
<dbReference type="RefSeq" id="WP_078254701.1">
    <property type="nucleotide sequence ID" value="NZ_MUYU01000022.1"/>
</dbReference>
<organism evidence="1 2">
    <name type="scientific">Moraxella pluranimalium</name>
    <dbReference type="NCBI Taxonomy" id="470453"/>
    <lineage>
        <taxon>Bacteria</taxon>
        <taxon>Pseudomonadati</taxon>
        <taxon>Pseudomonadota</taxon>
        <taxon>Gammaproteobacteria</taxon>
        <taxon>Moraxellales</taxon>
        <taxon>Moraxellaceae</taxon>
        <taxon>Moraxella</taxon>
    </lineage>
</organism>
<dbReference type="InterPro" id="IPR027417">
    <property type="entry name" value="P-loop_NTPase"/>
</dbReference>